<feature type="binding site" evidence="4">
    <location>
        <position position="101"/>
    </location>
    <ligand>
        <name>ATP</name>
        <dbReference type="ChEBI" id="CHEBI:30616"/>
    </ligand>
</feature>
<comment type="function">
    <text evidence="4">Catalyzes the ATP-dependent conversion of 5-aminoimidazole ribonucleotide (AIR) and HCO(3)(-) to N5-carboxyaminoimidazole ribonucleotide (N5-CAIR).</text>
</comment>
<evidence type="ECO:0000256" key="1">
    <source>
        <dbReference type="ARBA" id="ARBA00022741"/>
    </source>
</evidence>
<dbReference type="OrthoDB" id="9804625at2"/>
<dbReference type="InterPro" id="IPR011761">
    <property type="entry name" value="ATP-grasp"/>
</dbReference>
<dbReference type="GO" id="GO:0046872">
    <property type="term" value="F:metal ion binding"/>
    <property type="evidence" value="ECO:0007669"/>
    <property type="project" value="InterPro"/>
</dbReference>
<comment type="pathway">
    <text evidence="4">Purine metabolism; IMP biosynthesis via de novo pathway; 5-amino-1-(5-phospho-D-ribosyl)imidazole-4-carboxylate from 5-amino-1-(5-phospho-D-ribosyl)imidazole (N5-CAIR route): step 1/2.</text>
</comment>
<name>C7M089_ACIFD</name>
<sequence length="363" mass="38618">MTRTIGVVGGGQLGRMLLEAALALDLRLAFYIRPGEQGVSGWATSVVEGPLEARPLASFANSVDVLTFEHELVDPAILAALEAQGVQLAPGAVAMATGSNKERQRALFTTLGLPTIPAQLVDRDVGEVPTLEPPYLLKAVRGGYDGRGLLRVDATVELPRTGRWLAEPLLPIASECAVVVARAANGEVATWDPVALVHREGICVEAAWPSGLEPRLERDVVRAARTIADALDYVGVMAVEFFIVDDAIVVNEMAPRVHNSGHLTIEGAVTSQFENHLRAVAGLPLGSTESIGPAVMVNLIGARHLERVPTAARVHRYGKTPRTGRKVGHVTAVAASLDDARRRAWAAARDLGGELLDAPWELP</sequence>
<dbReference type="UniPathway" id="UPA00074">
    <property type="reaction ID" value="UER00942"/>
</dbReference>
<dbReference type="Gene3D" id="3.30.1490.20">
    <property type="entry name" value="ATP-grasp fold, A domain"/>
    <property type="match status" value="1"/>
</dbReference>
<proteinExistence type="inferred from homology"/>
<evidence type="ECO:0000259" key="5">
    <source>
        <dbReference type="PROSITE" id="PS50975"/>
    </source>
</evidence>
<keyword evidence="4" id="KW-0436">Ligase</keyword>
<dbReference type="HOGENOM" id="CLU_011534_0_1_11"/>
<dbReference type="InterPro" id="IPR005875">
    <property type="entry name" value="PurK"/>
</dbReference>
<dbReference type="SUPFAM" id="SSF51246">
    <property type="entry name" value="Rudiment single hybrid motif"/>
    <property type="match status" value="1"/>
</dbReference>
<accession>C7M089</accession>
<keyword evidence="2 4" id="KW-0658">Purine biosynthesis</keyword>
<gene>
    <name evidence="4" type="primary">purK</name>
    <name evidence="6" type="ordered locus">Afer_1474</name>
</gene>
<dbReference type="InterPro" id="IPR003135">
    <property type="entry name" value="ATP-grasp_carboxylate-amine"/>
</dbReference>
<dbReference type="RefSeq" id="WP_015798880.1">
    <property type="nucleotide sequence ID" value="NC_013124.1"/>
</dbReference>
<dbReference type="GO" id="GO:0005524">
    <property type="term" value="F:ATP binding"/>
    <property type="evidence" value="ECO:0007669"/>
    <property type="project" value="UniProtKB-UniRule"/>
</dbReference>
<dbReference type="InterPro" id="IPR011054">
    <property type="entry name" value="Rudment_hybrid_motif"/>
</dbReference>
<dbReference type="Gene3D" id="3.40.50.20">
    <property type="match status" value="1"/>
</dbReference>
<keyword evidence="7" id="KW-1185">Reference proteome</keyword>
<dbReference type="KEGG" id="afo:Afer_1474"/>
<dbReference type="InterPro" id="IPR040686">
    <property type="entry name" value="PurK_C"/>
</dbReference>
<evidence type="ECO:0000256" key="4">
    <source>
        <dbReference type="HAMAP-Rule" id="MF_01928"/>
    </source>
</evidence>
<dbReference type="Proteomes" id="UP000000771">
    <property type="component" value="Chromosome"/>
</dbReference>
<dbReference type="EMBL" id="CP001631">
    <property type="protein sequence ID" value="ACU54397.1"/>
    <property type="molecule type" value="Genomic_DNA"/>
</dbReference>
<dbReference type="InterPro" id="IPR016185">
    <property type="entry name" value="PreATP-grasp_dom_sf"/>
</dbReference>
<keyword evidence="1 4" id="KW-0547">Nucleotide-binding</keyword>
<dbReference type="PANTHER" id="PTHR11609:SF5">
    <property type="entry name" value="PHOSPHORIBOSYLAMINOIMIDAZOLE CARBOXYLASE"/>
    <property type="match status" value="1"/>
</dbReference>
<dbReference type="SUPFAM" id="SSF56059">
    <property type="entry name" value="Glutathione synthetase ATP-binding domain-like"/>
    <property type="match status" value="1"/>
</dbReference>
<evidence type="ECO:0000313" key="6">
    <source>
        <dbReference type="EMBL" id="ACU54397.1"/>
    </source>
</evidence>
<dbReference type="Pfam" id="PF22660">
    <property type="entry name" value="RS_preATP-grasp-like"/>
    <property type="match status" value="1"/>
</dbReference>
<dbReference type="HAMAP" id="MF_01928">
    <property type="entry name" value="PurK"/>
    <property type="match status" value="1"/>
</dbReference>
<dbReference type="SUPFAM" id="SSF52440">
    <property type="entry name" value="PreATP-grasp domain"/>
    <property type="match status" value="1"/>
</dbReference>
<dbReference type="GO" id="GO:0006189">
    <property type="term" value="P:'de novo' IMP biosynthetic process"/>
    <property type="evidence" value="ECO:0007669"/>
    <property type="project" value="UniProtKB-UniRule"/>
</dbReference>
<dbReference type="GO" id="GO:0034028">
    <property type="term" value="F:5-(carboxyamino)imidazole ribonucleotide synthase activity"/>
    <property type="evidence" value="ECO:0007669"/>
    <property type="project" value="UniProtKB-UniRule"/>
</dbReference>
<feature type="binding site" evidence="4">
    <location>
        <position position="175"/>
    </location>
    <ligand>
        <name>ATP</name>
        <dbReference type="ChEBI" id="CHEBI:30616"/>
    </ligand>
</feature>
<comment type="caution">
    <text evidence="4">Lacks conserved residue(s) required for the propagation of feature annotation.</text>
</comment>
<dbReference type="eggNOG" id="COG0026">
    <property type="taxonomic scope" value="Bacteria"/>
</dbReference>
<protein>
    <recommendedName>
        <fullName evidence="4">N5-carboxyaminoimidazole ribonucleotide synthase</fullName>
        <shortName evidence="4">N5-CAIR synthase</shortName>
        <ecNumber evidence="4">6.3.4.18</ecNumber>
    </recommendedName>
    <alternativeName>
        <fullName evidence="4">5-(carboxyamino)imidazole ribonucleotide synthetase</fullName>
    </alternativeName>
</protein>
<dbReference type="PANTHER" id="PTHR11609">
    <property type="entry name" value="PURINE BIOSYNTHESIS PROTEIN 6/7, PUR6/7"/>
    <property type="match status" value="1"/>
</dbReference>
<dbReference type="Pfam" id="PF17769">
    <property type="entry name" value="PurK_C"/>
    <property type="match status" value="1"/>
</dbReference>
<feature type="binding site" evidence="4">
    <location>
        <position position="138"/>
    </location>
    <ligand>
        <name>ATP</name>
        <dbReference type="ChEBI" id="CHEBI:30616"/>
    </ligand>
</feature>
<feature type="binding site" evidence="4">
    <location>
        <begin position="251"/>
        <end position="252"/>
    </location>
    <ligand>
        <name>ATP</name>
        <dbReference type="ChEBI" id="CHEBI:30616"/>
    </ligand>
</feature>
<dbReference type="Gene3D" id="3.30.470.20">
    <property type="entry name" value="ATP-grasp fold, B domain"/>
    <property type="match status" value="1"/>
</dbReference>
<reference evidence="6 7" key="1">
    <citation type="journal article" date="2009" name="Stand. Genomic Sci.">
        <title>Complete genome sequence of Acidimicrobium ferrooxidans type strain (ICP).</title>
        <authorList>
            <person name="Clum A."/>
            <person name="Nolan M."/>
            <person name="Lang E."/>
            <person name="Glavina Del Rio T."/>
            <person name="Tice H."/>
            <person name="Copeland A."/>
            <person name="Cheng J.F."/>
            <person name="Lucas S."/>
            <person name="Chen F."/>
            <person name="Bruce D."/>
            <person name="Goodwin L."/>
            <person name="Pitluck S."/>
            <person name="Ivanova N."/>
            <person name="Mavrommatis K."/>
            <person name="Mikhailova N."/>
            <person name="Pati A."/>
            <person name="Chen A."/>
            <person name="Palaniappan K."/>
            <person name="Goker M."/>
            <person name="Spring S."/>
            <person name="Land M."/>
            <person name="Hauser L."/>
            <person name="Chang Y.J."/>
            <person name="Jeffries C.C."/>
            <person name="Chain P."/>
            <person name="Bristow J."/>
            <person name="Eisen J.A."/>
            <person name="Markowitz V."/>
            <person name="Hugenholtz P."/>
            <person name="Kyrpides N.C."/>
            <person name="Klenk H.P."/>
            <person name="Lapidus A."/>
        </authorList>
    </citation>
    <scope>NUCLEOTIDE SEQUENCE [LARGE SCALE GENOMIC DNA]</scope>
    <source>
        <strain evidence="7">DSM 10331 / JCM 15462 / NBRC 103882 / ICP</strain>
    </source>
</reference>
<dbReference type="InterPro" id="IPR054350">
    <property type="entry name" value="PurT/PurK_preATP-grasp"/>
</dbReference>
<dbReference type="InterPro" id="IPR013815">
    <property type="entry name" value="ATP_grasp_subdomain_1"/>
</dbReference>
<evidence type="ECO:0000256" key="3">
    <source>
        <dbReference type="ARBA" id="ARBA00022840"/>
    </source>
</evidence>
<comment type="catalytic activity">
    <reaction evidence="4">
        <text>5-amino-1-(5-phospho-beta-D-ribosyl)imidazole + hydrogencarbonate + ATP = 5-carboxyamino-1-(5-phospho-D-ribosyl)imidazole + ADP + phosphate + 2 H(+)</text>
        <dbReference type="Rhea" id="RHEA:19317"/>
        <dbReference type="ChEBI" id="CHEBI:15378"/>
        <dbReference type="ChEBI" id="CHEBI:17544"/>
        <dbReference type="ChEBI" id="CHEBI:30616"/>
        <dbReference type="ChEBI" id="CHEBI:43474"/>
        <dbReference type="ChEBI" id="CHEBI:58730"/>
        <dbReference type="ChEBI" id="CHEBI:137981"/>
        <dbReference type="ChEBI" id="CHEBI:456216"/>
        <dbReference type="EC" id="6.3.4.18"/>
    </reaction>
</comment>
<organism evidence="6 7">
    <name type="scientific">Acidimicrobium ferrooxidans (strain DSM 10331 / JCM 15462 / NBRC 103882 / ICP)</name>
    <dbReference type="NCBI Taxonomy" id="525909"/>
    <lineage>
        <taxon>Bacteria</taxon>
        <taxon>Bacillati</taxon>
        <taxon>Actinomycetota</taxon>
        <taxon>Acidimicrobiia</taxon>
        <taxon>Acidimicrobiales</taxon>
        <taxon>Acidimicrobiaceae</taxon>
        <taxon>Acidimicrobium</taxon>
    </lineage>
</organism>
<evidence type="ECO:0000313" key="7">
    <source>
        <dbReference type="Proteomes" id="UP000000771"/>
    </source>
</evidence>
<dbReference type="GO" id="GO:0005829">
    <property type="term" value="C:cytosol"/>
    <property type="evidence" value="ECO:0007669"/>
    <property type="project" value="TreeGrafter"/>
</dbReference>
<feature type="binding site" evidence="4">
    <location>
        <position position="198"/>
    </location>
    <ligand>
        <name>ATP</name>
        <dbReference type="ChEBI" id="CHEBI:30616"/>
    </ligand>
</feature>
<keyword evidence="6" id="KW-0456">Lyase</keyword>
<feature type="binding site" evidence="4">
    <location>
        <begin position="167"/>
        <end position="170"/>
    </location>
    <ligand>
        <name>ATP</name>
        <dbReference type="ChEBI" id="CHEBI:30616"/>
    </ligand>
</feature>
<dbReference type="EC" id="6.3.4.18" evidence="4"/>
<keyword evidence="3 4" id="KW-0067">ATP-binding</keyword>
<dbReference type="GO" id="GO:0004638">
    <property type="term" value="F:phosphoribosylaminoimidazole carboxylase activity"/>
    <property type="evidence" value="ECO:0007669"/>
    <property type="project" value="InterPro"/>
</dbReference>
<feature type="domain" description="ATP-grasp" evidence="5">
    <location>
        <begin position="105"/>
        <end position="281"/>
    </location>
</feature>
<dbReference type="STRING" id="525909.Afer_1474"/>
<evidence type="ECO:0000256" key="2">
    <source>
        <dbReference type="ARBA" id="ARBA00022755"/>
    </source>
</evidence>
<dbReference type="Pfam" id="PF02222">
    <property type="entry name" value="ATP-grasp"/>
    <property type="match status" value="1"/>
</dbReference>
<comment type="similarity">
    <text evidence="4">Belongs to the PurK/PurT family.</text>
</comment>
<comment type="subunit">
    <text evidence="4">Homodimer.</text>
</comment>
<dbReference type="PROSITE" id="PS50975">
    <property type="entry name" value="ATP_GRASP"/>
    <property type="match status" value="1"/>
</dbReference>
<dbReference type="AlphaFoldDB" id="C7M089"/>